<feature type="transmembrane region" description="Helical" evidence="7">
    <location>
        <begin position="1161"/>
        <end position="1182"/>
    </location>
</feature>
<evidence type="ECO:0000256" key="1">
    <source>
        <dbReference type="ARBA" id="ARBA00004651"/>
    </source>
</evidence>
<protein>
    <recommendedName>
        <fullName evidence="9">VWFA domain-containing protein</fullName>
    </recommendedName>
</protein>
<dbReference type="FunFam" id="3.30.450.20:FF:000029">
    <property type="entry name" value="VWFA and cache domain-containing protein 1"/>
    <property type="match status" value="1"/>
</dbReference>
<evidence type="ECO:0000313" key="11">
    <source>
        <dbReference type="Proteomes" id="UP000007110"/>
    </source>
</evidence>
<dbReference type="GO" id="GO:0005891">
    <property type="term" value="C:voltage-gated calcium channel complex"/>
    <property type="evidence" value="ECO:0000318"/>
    <property type="project" value="GO_Central"/>
</dbReference>
<feature type="compositionally biased region" description="Basic residues" evidence="6">
    <location>
        <begin position="1364"/>
        <end position="1373"/>
    </location>
</feature>
<reference evidence="10" key="2">
    <citation type="submission" date="2021-01" db="UniProtKB">
        <authorList>
            <consortium name="EnsemblMetazoa"/>
        </authorList>
    </citation>
    <scope>IDENTIFICATION</scope>
</reference>
<dbReference type="InterPro" id="IPR029151">
    <property type="entry name" value="Sensor-like_sf"/>
</dbReference>
<dbReference type="InterPro" id="IPR002035">
    <property type="entry name" value="VWF_A"/>
</dbReference>
<evidence type="ECO:0000256" key="7">
    <source>
        <dbReference type="SAM" id="Phobius"/>
    </source>
</evidence>
<evidence type="ECO:0000256" key="4">
    <source>
        <dbReference type="ARBA" id="ARBA00022989"/>
    </source>
</evidence>
<dbReference type="FunFam" id="3.40.50.410:FF:000165">
    <property type="entry name" value="Predicted protein"/>
    <property type="match status" value="1"/>
</dbReference>
<dbReference type="Pfam" id="PF13768">
    <property type="entry name" value="VWA_3"/>
    <property type="match status" value="1"/>
</dbReference>
<dbReference type="InterPro" id="IPR036465">
    <property type="entry name" value="vWFA_dom_sf"/>
</dbReference>
<dbReference type="FunCoup" id="A0A7M7PM89">
    <property type="interactions" value="1092"/>
</dbReference>
<dbReference type="GO" id="GO:0005245">
    <property type="term" value="F:voltage-gated calcium channel activity"/>
    <property type="evidence" value="ECO:0000318"/>
    <property type="project" value="GO_Central"/>
</dbReference>
<feature type="compositionally biased region" description="Polar residues" evidence="6">
    <location>
        <begin position="1198"/>
        <end position="1207"/>
    </location>
</feature>
<evidence type="ECO:0000256" key="6">
    <source>
        <dbReference type="SAM" id="MobiDB-lite"/>
    </source>
</evidence>
<dbReference type="PROSITE" id="PS50234">
    <property type="entry name" value="VWFA"/>
    <property type="match status" value="1"/>
</dbReference>
<dbReference type="Pfam" id="PF02743">
    <property type="entry name" value="dCache_1"/>
    <property type="match status" value="1"/>
</dbReference>
<dbReference type="InParanoid" id="A0A7M7PM89"/>
<feature type="region of interest" description="Disordered" evidence="6">
    <location>
        <begin position="34"/>
        <end position="63"/>
    </location>
</feature>
<dbReference type="FunFam" id="3.30.450.20:FF:000024">
    <property type="entry name" value="VWFA and cache domain-containing protein 1"/>
    <property type="match status" value="1"/>
</dbReference>
<dbReference type="SMART" id="SM00327">
    <property type="entry name" value="VWA"/>
    <property type="match status" value="1"/>
</dbReference>
<keyword evidence="11" id="KW-1185">Reference proteome</keyword>
<reference evidence="11" key="1">
    <citation type="submission" date="2015-02" db="EMBL/GenBank/DDBJ databases">
        <title>Genome sequencing for Strongylocentrotus purpuratus.</title>
        <authorList>
            <person name="Murali S."/>
            <person name="Liu Y."/>
            <person name="Vee V."/>
            <person name="English A."/>
            <person name="Wang M."/>
            <person name="Skinner E."/>
            <person name="Han Y."/>
            <person name="Muzny D.M."/>
            <person name="Worley K.C."/>
            <person name="Gibbs R.A."/>
        </authorList>
    </citation>
    <scope>NUCLEOTIDE SEQUENCE</scope>
</reference>
<feature type="region of interest" description="Disordered" evidence="6">
    <location>
        <begin position="1190"/>
        <end position="1241"/>
    </location>
</feature>
<proteinExistence type="predicted"/>
<dbReference type="Gene3D" id="3.30.450.20">
    <property type="entry name" value="PAS domain"/>
    <property type="match status" value="2"/>
</dbReference>
<feature type="compositionally biased region" description="Basic and acidic residues" evidence="6">
    <location>
        <begin position="48"/>
        <end position="62"/>
    </location>
</feature>
<name>A0A7M7PM89_STRPU</name>
<evidence type="ECO:0000256" key="2">
    <source>
        <dbReference type="ARBA" id="ARBA00022475"/>
    </source>
</evidence>
<evidence type="ECO:0000256" key="8">
    <source>
        <dbReference type="SAM" id="SignalP"/>
    </source>
</evidence>
<feature type="domain" description="VWFA" evidence="9">
    <location>
        <begin position="305"/>
        <end position="506"/>
    </location>
</feature>
<keyword evidence="3 7" id="KW-0812">Transmembrane</keyword>
<dbReference type="Proteomes" id="UP000007110">
    <property type="component" value="Unassembled WGS sequence"/>
</dbReference>
<dbReference type="SUPFAM" id="SSF103190">
    <property type="entry name" value="Sensory domain-like"/>
    <property type="match status" value="1"/>
</dbReference>
<feature type="signal peptide" evidence="8">
    <location>
        <begin position="1"/>
        <end position="32"/>
    </location>
</feature>
<feature type="region of interest" description="Disordered" evidence="6">
    <location>
        <begin position="1337"/>
        <end position="1382"/>
    </location>
</feature>
<feature type="region of interest" description="Disordered" evidence="6">
    <location>
        <begin position="1271"/>
        <end position="1290"/>
    </location>
</feature>
<feature type="chain" id="PRO_5029873277" description="VWFA domain-containing protein" evidence="8">
    <location>
        <begin position="33"/>
        <end position="1382"/>
    </location>
</feature>
<evidence type="ECO:0000256" key="5">
    <source>
        <dbReference type="ARBA" id="ARBA00023136"/>
    </source>
</evidence>
<organism evidence="10 11">
    <name type="scientific">Strongylocentrotus purpuratus</name>
    <name type="common">Purple sea urchin</name>
    <dbReference type="NCBI Taxonomy" id="7668"/>
    <lineage>
        <taxon>Eukaryota</taxon>
        <taxon>Metazoa</taxon>
        <taxon>Echinodermata</taxon>
        <taxon>Eleutherozoa</taxon>
        <taxon>Echinozoa</taxon>
        <taxon>Echinoidea</taxon>
        <taxon>Euechinoidea</taxon>
        <taxon>Echinacea</taxon>
        <taxon>Camarodonta</taxon>
        <taxon>Echinidea</taxon>
        <taxon>Strongylocentrotidae</taxon>
        <taxon>Strongylocentrotus</taxon>
    </lineage>
</organism>
<dbReference type="OrthoDB" id="10009339at2759"/>
<dbReference type="InterPro" id="IPR051173">
    <property type="entry name" value="Ca_channel_alpha-2/delta"/>
</dbReference>
<dbReference type="RefSeq" id="XP_030852353.1">
    <property type="nucleotide sequence ID" value="XM_030996493.1"/>
</dbReference>
<sequence>MASLLRIKPVVMVYTVAKLWLCFALIVSSIHAEKANKSTNEQEDEIDGSIKDDPTNSKKKLPEFPNGVIKFNNPDLLKGISGAGRSAAGSKRQGYSVVQAEFRSGVTTSLMDESRTLAKKYSQIMEEELGYTAMQKLLDSQNYQQAEQTTSEDYQVQRISMKIRLKFRKFQNVLNTNRRTIESLYRQHRTSSVSSSVDCCTLSKSKQRYDSNFGANISRDTACEISSLSTPTGAFIPTKNLTQAFKRQLLSNPTLKWQYFSSEAGIHAIFPATQYLATHKYADQCSVDVRSKNLYASTVQPSPTNVVIIIDHGSSISPVSLVIAQKAAKTALGALSRKDRVGVLSMGSEVVTSQPGSCYDDMLAPASAEVKEHLIKFINGIKAMDGPSNHTSALRTALDLIQRTTSPMPLNQSKPDSVILYISTGHASNQDEVKTAINIAISENRRLNNRVAIMTYALVEEGRTGLEELAFLRDLAEQDNGTYRAVATDSDLPPVQIGMMTVLNQLSHLESTVGTFYTVLPQEPTQAPVSFSLPYMDYTGSGLIMSLTRPCYANDQVLGIVGLDMNMADILEDVTYFEEGDRSYAFLIDNQGLAIMHPSLPKPWLVTEQPIFTSIKHFEQSVGFDKLQEVMLREKTGSAVLPITENCTTQAKYSWKHIEGTPFTVCTVFLSQYKDLLNLRHTNVPSGDSLMYHRLDLLPSTNMCMHLKQLSTMDGSSLLLSAGSFASPYEHLSQEETKLVVQAYVAYLSDNTRLIANPGLKPTIKNDVAATRAIEKTWLKQILKSDINEFIIRRYVATTSGAVWIYPGTLMPKTFDPARRPWYKRALENPGRITLSSPYLDNGGAGYIVTLSRVIFEGRSSGYHTETDHVVAVMGIDITLPYFYQLLVDTLPVCEEEHIRCFVMDERGYLVAHPYFIEPLGRGPMEKQHITHQEILISNDVLYHTEFVQKLRCNRFGNRTVQRYYSFNSSYQDGVVANKFHSEHCIQYKMTPVPYSNTFVGVVNETCDFVTAFCPCSMTDRLCLNCHRMEQEECECPCECALDLDACTGDILNRDDDSNPSCPGMEENTGLPKLDEDMTKDLPQCLDFQCGLRTAVGTCRGVLDCEWCQYGQDGSTLLKDPYCATQRECFGGVLGAVTPYGDHIVVARRSYTFETSANAHVGPVAGALLAVILSLALVIYIYRHHVHNQERRRREMAQQGSDTSVRMTQGDGDGGDGMEVDAGAGGSNAPDNQPPPGAYGQGNIILAALHHPSPYHQRIRHGIRIWRRQGQAPSESDHGYSTMTPHEDSEYQYVEPDPVVASPERNIVDPPPGMLHVDRSNELPSDTCRTALLERDCSPPSCDNPLSQSIVPKIEPPPQTVLPRRSHHMRTRAQVHSVDTTC</sequence>
<dbReference type="InterPro" id="IPR033479">
    <property type="entry name" value="dCache_1"/>
</dbReference>
<dbReference type="Gene3D" id="3.40.50.410">
    <property type="entry name" value="von Willebrand factor, type A domain"/>
    <property type="match status" value="1"/>
</dbReference>
<dbReference type="GeneID" id="105441177"/>
<comment type="subcellular location">
    <subcellularLocation>
        <location evidence="1">Cell membrane</location>
        <topology evidence="1">Multi-pass membrane protein</topology>
    </subcellularLocation>
</comment>
<dbReference type="EnsemblMetazoa" id="XM_030996493">
    <property type="protein sequence ID" value="XP_030852353"/>
    <property type="gene ID" value="LOC105441177"/>
</dbReference>
<dbReference type="CTD" id="57685"/>
<accession>A0A7M7PM89</accession>
<keyword evidence="2" id="KW-1003">Cell membrane</keyword>
<dbReference type="PANTHER" id="PTHR10166:SF68">
    <property type="entry name" value="VWFA AND CACHE DOMAIN-CONTAINING PROTEIN 1"/>
    <property type="match status" value="1"/>
</dbReference>
<keyword evidence="8" id="KW-0732">Signal</keyword>
<evidence type="ECO:0000259" key="9">
    <source>
        <dbReference type="PROSITE" id="PS50234"/>
    </source>
</evidence>
<dbReference type="KEGG" id="spu:105441177"/>
<evidence type="ECO:0000313" key="10">
    <source>
        <dbReference type="EnsemblMetazoa" id="XP_030852353"/>
    </source>
</evidence>
<dbReference type="SUPFAM" id="SSF53300">
    <property type="entry name" value="vWA-like"/>
    <property type="match status" value="1"/>
</dbReference>
<dbReference type="OMA" id="NTHPYLS"/>
<evidence type="ECO:0000256" key="3">
    <source>
        <dbReference type="ARBA" id="ARBA00022692"/>
    </source>
</evidence>
<keyword evidence="4 7" id="KW-1133">Transmembrane helix</keyword>
<feature type="compositionally biased region" description="Polar residues" evidence="6">
    <location>
        <begin position="1271"/>
        <end position="1284"/>
    </location>
</feature>
<dbReference type="PANTHER" id="PTHR10166">
    <property type="entry name" value="VOLTAGE-DEPENDENT CALCIUM CHANNEL SUBUNIT ALPHA-2/DELTA-RELATED"/>
    <property type="match status" value="1"/>
</dbReference>
<keyword evidence="5 7" id="KW-0472">Membrane</keyword>